<feature type="compositionally biased region" description="Polar residues" evidence="1">
    <location>
        <begin position="1"/>
        <end position="35"/>
    </location>
</feature>
<dbReference type="EMBL" id="KB030407">
    <property type="protein sequence ID" value="ELK17112.1"/>
    <property type="molecule type" value="Genomic_DNA"/>
</dbReference>
<evidence type="ECO:0000256" key="1">
    <source>
        <dbReference type="SAM" id="MobiDB-lite"/>
    </source>
</evidence>
<feature type="compositionally biased region" description="Pro residues" evidence="1">
    <location>
        <begin position="225"/>
        <end position="237"/>
    </location>
</feature>
<sequence length="372" mass="39120">MTTVPSEEATATSISTHGDSRSSESPTLGSQSQASLRADVPVANGTSASAEWQDVDQASIKPDTSEAVSLPGDKDKHEDAAEFSQEPKLVHLAPGSLQMSVSLQNQVQDRPVQNARMTQSLQIFQHGSLVNEETPQTAGVLDGEQELALSTPSAVAQSPQNVPAVSTADADIQLDTLATGTTEAVVEKPERPEALHPDTEALPSAEFQVVPELDVTHYSGDLQAPPSPRGSVPPLPGPSIAALGRPLDSSLYMASGEDNYLHSMTSLLAGGEGSIRSLADVLVWSEDTLGMATGLLASSRSSVTDLLRSTGPRLRSASSILRNASLVISSGLAAGTNSAMLFIVRMLERAEQRTIEGIRSAVRYLTSHLTPR</sequence>
<dbReference type="KEGG" id="pale:102895990"/>
<dbReference type="InterPro" id="IPR031460">
    <property type="entry name" value="DUF4678"/>
</dbReference>
<organism evidence="2 3">
    <name type="scientific">Pteropus alecto</name>
    <name type="common">Black flying fox</name>
    <dbReference type="NCBI Taxonomy" id="9402"/>
    <lineage>
        <taxon>Eukaryota</taxon>
        <taxon>Metazoa</taxon>
        <taxon>Chordata</taxon>
        <taxon>Craniata</taxon>
        <taxon>Vertebrata</taxon>
        <taxon>Euteleostomi</taxon>
        <taxon>Mammalia</taxon>
        <taxon>Eutheria</taxon>
        <taxon>Laurasiatheria</taxon>
        <taxon>Chiroptera</taxon>
        <taxon>Yinpterochiroptera</taxon>
        <taxon>Pteropodoidea</taxon>
        <taxon>Pteropodidae</taxon>
        <taxon>Pteropodinae</taxon>
        <taxon>Pteropus</taxon>
    </lineage>
</organism>
<evidence type="ECO:0008006" key="4">
    <source>
        <dbReference type="Google" id="ProtNLM"/>
    </source>
</evidence>
<keyword evidence="3" id="KW-1185">Reference proteome</keyword>
<dbReference type="InParanoid" id="L5L0E7"/>
<dbReference type="PANTHER" id="PTHR37365:SF1">
    <property type="entry name" value="TESTIS-EXPRESSED PROTEIN 44"/>
    <property type="match status" value="1"/>
</dbReference>
<evidence type="ECO:0000313" key="3">
    <source>
        <dbReference type="Proteomes" id="UP000010552"/>
    </source>
</evidence>
<proteinExistence type="predicted"/>
<dbReference type="OrthoDB" id="9838056at2759"/>
<dbReference type="AlphaFoldDB" id="L5L0E7"/>
<feature type="region of interest" description="Disordered" evidence="1">
    <location>
        <begin position="218"/>
        <end position="239"/>
    </location>
</feature>
<dbReference type="Proteomes" id="UP000010552">
    <property type="component" value="Unassembled WGS sequence"/>
</dbReference>
<name>L5L0E7_PTEAL</name>
<feature type="region of interest" description="Disordered" evidence="1">
    <location>
        <begin position="1"/>
        <end position="84"/>
    </location>
</feature>
<accession>L5L0E7</accession>
<dbReference type="PANTHER" id="PTHR37365">
    <property type="entry name" value="TESTIS-EXPRESSED PROTEIN 44"/>
    <property type="match status" value="1"/>
</dbReference>
<dbReference type="eggNOG" id="ENOG502TDPT">
    <property type="taxonomic scope" value="Eukaryota"/>
</dbReference>
<reference evidence="3" key="1">
    <citation type="journal article" date="2013" name="Science">
        <title>Comparative analysis of bat genomes provides insight into the evolution of flight and immunity.</title>
        <authorList>
            <person name="Zhang G."/>
            <person name="Cowled C."/>
            <person name="Shi Z."/>
            <person name="Huang Z."/>
            <person name="Bishop-Lilly K.A."/>
            <person name="Fang X."/>
            <person name="Wynne J.W."/>
            <person name="Xiong Z."/>
            <person name="Baker M.L."/>
            <person name="Zhao W."/>
            <person name="Tachedjian M."/>
            <person name="Zhu Y."/>
            <person name="Zhou P."/>
            <person name="Jiang X."/>
            <person name="Ng J."/>
            <person name="Yang L."/>
            <person name="Wu L."/>
            <person name="Xiao J."/>
            <person name="Feng Y."/>
            <person name="Chen Y."/>
            <person name="Sun X."/>
            <person name="Zhang Y."/>
            <person name="Marsh G.A."/>
            <person name="Crameri G."/>
            <person name="Broder C.C."/>
            <person name="Frey K.G."/>
            <person name="Wang L.F."/>
            <person name="Wang J."/>
        </authorList>
    </citation>
    <scope>NUCLEOTIDE SEQUENCE [LARGE SCALE GENOMIC DNA]</scope>
</reference>
<protein>
    <recommendedName>
        <fullName evidence="4">Testis-expressed protein 44</fullName>
    </recommendedName>
</protein>
<dbReference type="Pfam" id="PF15727">
    <property type="entry name" value="DUF4678"/>
    <property type="match status" value="1"/>
</dbReference>
<gene>
    <name evidence="2" type="ORF">PAL_GLEAN10014299</name>
</gene>
<evidence type="ECO:0000313" key="2">
    <source>
        <dbReference type="EMBL" id="ELK17112.1"/>
    </source>
</evidence>